<dbReference type="CDD" id="cd00082">
    <property type="entry name" value="HisKA"/>
    <property type="match status" value="1"/>
</dbReference>
<dbReference type="Pfam" id="PF00989">
    <property type="entry name" value="PAS"/>
    <property type="match status" value="1"/>
</dbReference>
<name>A0ABT6WZP7_9ACTN</name>
<evidence type="ECO:0000259" key="8">
    <source>
        <dbReference type="PROSITE" id="PS50109"/>
    </source>
</evidence>
<dbReference type="SUPFAM" id="SSF55785">
    <property type="entry name" value="PYP-like sensor domain (PAS domain)"/>
    <property type="match status" value="1"/>
</dbReference>
<dbReference type="CDD" id="cd00075">
    <property type="entry name" value="HATPase"/>
    <property type="match status" value="1"/>
</dbReference>
<feature type="domain" description="Histidine kinase" evidence="8">
    <location>
        <begin position="317"/>
        <end position="535"/>
    </location>
</feature>
<dbReference type="InterPro" id="IPR035965">
    <property type="entry name" value="PAS-like_dom_sf"/>
</dbReference>
<dbReference type="InterPro" id="IPR005467">
    <property type="entry name" value="His_kinase_dom"/>
</dbReference>
<proteinExistence type="predicted"/>
<feature type="domain" description="PAS" evidence="9">
    <location>
        <begin position="20"/>
        <end position="85"/>
    </location>
</feature>
<evidence type="ECO:0000256" key="3">
    <source>
        <dbReference type="ARBA" id="ARBA00012438"/>
    </source>
</evidence>
<evidence type="ECO:0000313" key="11">
    <source>
        <dbReference type="Proteomes" id="UP001241758"/>
    </source>
</evidence>
<keyword evidence="4" id="KW-0597">Phosphoprotein</keyword>
<dbReference type="InterPro" id="IPR013767">
    <property type="entry name" value="PAS_fold"/>
</dbReference>
<evidence type="ECO:0000313" key="10">
    <source>
        <dbReference type="EMBL" id="MDI6105221.1"/>
    </source>
</evidence>
<dbReference type="Gene3D" id="3.30.450.40">
    <property type="match status" value="1"/>
</dbReference>
<keyword evidence="7" id="KW-0902">Two-component regulatory system</keyword>
<dbReference type="PROSITE" id="PS50109">
    <property type="entry name" value="HIS_KIN"/>
    <property type="match status" value="1"/>
</dbReference>
<dbReference type="NCBIfam" id="TIGR00229">
    <property type="entry name" value="sensory_box"/>
    <property type="match status" value="1"/>
</dbReference>
<evidence type="ECO:0000256" key="6">
    <source>
        <dbReference type="ARBA" id="ARBA00022777"/>
    </source>
</evidence>
<evidence type="ECO:0000256" key="7">
    <source>
        <dbReference type="ARBA" id="ARBA00023012"/>
    </source>
</evidence>
<dbReference type="SUPFAM" id="SSF55781">
    <property type="entry name" value="GAF domain-like"/>
    <property type="match status" value="1"/>
</dbReference>
<dbReference type="InterPro" id="IPR003661">
    <property type="entry name" value="HisK_dim/P_dom"/>
</dbReference>
<dbReference type="InterPro" id="IPR003018">
    <property type="entry name" value="GAF"/>
</dbReference>
<evidence type="ECO:0000259" key="9">
    <source>
        <dbReference type="PROSITE" id="PS50112"/>
    </source>
</evidence>
<dbReference type="Gene3D" id="3.30.565.10">
    <property type="entry name" value="Histidine kinase-like ATPase, C-terminal domain"/>
    <property type="match status" value="1"/>
</dbReference>
<keyword evidence="10" id="KW-0067">ATP-binding</keyword>
<dbReference type="InterPro" id="IPR036097">
    <property type="entry name" value="HisK_dim/P_sf"/>
</dbReference>
<dbReference type="EMBL" id="JASCTH010000042">
    <property type="protein sequence ID" value="MDI6105221.1"/>
    <property type="molecule type" value="Genomic_DNA"/>
</dbReference>
<dbReference type="EC" id="2.7.13.3" evidence="3"/>
<protein>
    <recommendedName>
        <fullName evidence="3">histidine kinase</fullName>
        <ecNumber evidence="3">2.7.13.3</ecNumber>
    </recommendedName>
</protein>
<keyword evidence="10" id="KW-0547">Nucleotide-binding</keyword>
<dbReference type="PANTHER" id="PTHR43047">
    <property type="entry name" value="TWO-COMPONENT HISTIDINE PROTEIN KINASE"/>
    <property type="match status" value="1"/>
</dbReference>
<dbReference type="Pfam" id="PF13185">
    <property type="entry name" value="GAF_2"/>
    <property type="match status" value="1"/>
</dbReference>
<dbReference type="InterPro" id="IPR029016">
    <property type="entry name" value="GAF-like_dom_sf"/>
</dbReference>
<dbReference type="PANTHER" id="PTHR43047:SF72">
    <property type="entry name" value="OSMOSENSING HISTIDINE PROTEIN KINASE SLN1"/>
    <property type="match status" value="1"/>
</dbReference>
<dbReference type="PROSITE" id="PS50112">
    <property type="entry name" value="PAS"/>
    <property type="match status" value="1"/>
</dbReference>
<evidence type="ECO:0000256" key="2">
    <source>
        <dbReference type="ARBA" id="ARBA00004236"/>
    </source>
</evidence>
<dbReference type="InterPro" id="IPR000014">
    <property type="entry name" value="PAS"/>
</dbReference>
<reference evidence="10 11" key="1">
    <citation type="submission" date="2023-05" db="EMBL/GenBank/DDBJ databases">
        <title>Actinoplanes sp. NEAU-A12 genome sequencing.</title>
        <authorList>
            <person name="Wang Z.-S."/>
        </authorList>
    </citation>
    <scope>NUCLEOTIDE SEQUENCE [LARGE SCALE GENOMIC DNA]</scope>
    <source>
        <strain evidence="10 11">NEAU-A12</strain>
    </source>
</reference>
<evidence type="ECO:0000256" key="1">
    <source>
        <dbReference type="ARBA" id="ARBA00000085"/>
    </source>
</evidence>
<dbReference type="SMART" id="SM00065">
    <property type="entry name" value="GAF"/>
    <property type="match status" value="1"/>
</dbReference>
<comment type="caution">
    <text evidence="10">The sequence shown here is derived from an EMBL/GenBank/DDBJ whole genome shotgun (WGS) entry which is preliminary data.</text>
</comment>
<keyword evidence="6" id="KW-0418">Kinase</keyword>
<keyword evidence="11" id="KW-1185">Reference proteome</keyword>
<dbReference type="Proteomes" id="UP001241758">
    <property type="component" value="Unassembled WGS sequence"/>
</dbReference>
<evidence type="ECO:0000256" key="5">
    <source>
        <dbReference type="ARBA" id="ARBA00022679"/>
    </source>
</evidence>
<comment type="subcellular location">
    <subcellularLocation>
        <location evidence="2">Cell membrane</location>
    </subcellularLocation>
</comment>
<dbReference type="SMART" id="SM00387">
    <property type="entry name" value="HATPase_c"/>
    <property type="match status" value="1"/>
</dbReference>
<organism evidence="10 11">
    <name type="scientific">Actinoplanes sandaracinus</name>
    <dbReference type="NCBI Taxonomy" id="3045177"/>
    <lineage>
        <taxon>Bacteria</taxon>
        <taxon>Bacillati</taxon>
        <taxon>Actinomycetota</taxon>
        <taxon>Actinomycetes</taxon>
        <taxon>Micromonosporales</taxon>
        <taxon>Micromonosporaceae</taxon>
        <taxon>Actinoplanes</taxon>
    </lineage>
</organism>
<sequence length="541" mass="57771">MQPAAESARCDNRMITDAQQVLAVAPLAYVAIDAAGDVVAWNRGARDVFGHRGDEVCGRDLADLIIPPRFRPAHRAALARLAAGGPGTVLGKRLNLFAVHADGHEFPIEMVLAATSEPGGPLFHAFAQDVTIAQRVSRFAAVEAAVARGLIEAGSSHAAAARVAEAVGANMGWKVTELWLADDDRRLLCCTARHAATGQRLGAFAVDELELGVGLPGRVHQRAGAVWIPDLAADKVSFRSRAAATIGLHVAVGVPVSAAGHALGALCVYGDHIEDPEDTLTALLAGIAAQVGQYLERRRSEELAVELARTRNEFLALVTHEIRNPLAVITAATSLLDEDLETFTVTEQREQLRTIARSAQRLSVIAEDLLDLARLESGNLALQLADTNLTAIIHEAVQAVRPTAEDKRQTVRVDVPENIEVYADPYRIRQVADNLLSNAVKYTPGGGTITVTAAVTPTDITWTVADDGIGIPAADRPHLFRRFYRASSAVERRIPGTGLGLVITRTIVERHRGTITLDDTITRGTAFVVRLPIAAPPAENG</sequence>
<dbReference type="GO" id="GO:0005524">
    <property type="term" value="F:ATP binding"/>
    <property type="evidence" value="ECO:0007669"/>
    <property type="project" value="UniProtKB-KW"/>
</dbReference>
<dbReference type="Pfam" id="PF00512">
    <property type="entry name" value="HisKA"/>
    <property type="match status" value="1"/>
</dbReference>
<dbReference type="Gene3D" id="3.30.450.20">
    <property type="entry name" value="PAS domain"/>
    <property type="match status" value="1"/>
</dbReference>
<comment type="catalytic activity">
    <reaction evidence="1">
        <text>ATP + protein L-histidine = ADP + protein N-phospho-L-histidine.</text>
        <dbReference type="EC" id="2.7.13.3"/>
    </reaction>
</comment>
<keyword evidence="5" id="KW-0808">Transferase</keyword>
<dbReference type="Gene3D" id="1.10.287.130">
    <property type="match status" value="1"/>
</dbReference>
<dbReference type="SMART" id="SM00388">
    <property type="entry name" value="HisKA"/>
    <property type="match status" value="1"/>
</dbReference>
<accession>A0ABT6WZP7</accession>
<dbReference type="InterPro" id="IPR003594">
    <property type="entry name" value="HATPase_dom"/>
</dbReference>
<evidence type="ECO:0000256" key="4">
    <source>
        <dbReference type="ARBA" id="ARBA00022553"/>
    </source>
</evidence>
<dbReference type="SUPFAM" id="SSF47384">
    <property type="entry name" value="Homodimeric domain of signal transducing histidine kinase"/>
    <property type="match status" value="1"/>
</dbReference>
<gene>
    <name evidence="10" type="ORF">QLQ12_42215</name>
</gene>
<dbReference type="SUPFAM" id="SSF55874">
    <property type="entry name" value="ATPase domain of HSP90 chaperone/DNA topoisomerase II/histidine kinase"/>
    <property type="match status" value="1"/>
</dbReference>
<dbReference type="RefSeq" id="WP_282766689.1">
    <property type="nucleotide sequence ID" value="NZ_JASCTH010000042.1"/>
</dbReference>
<dbReference type="InterPro" id="IPR004358">
    <property type="entry name" value="Sig_transdc_His_kin-like_C"/>
</dbReference>
<dbReference type="Pfam" id="PF02518">
    <property type="entry name" value="HATPase_c"/>
    <property type="match status" value="1"/>
</dbReference>
<dbReference type="InterPro" id="IPR036890">
    <property type="entry name" value="HATPase_C_sf"/>
</dbReference>
<dbReference type="CDD" id="cd00130">
    <property type="entry name" value="PAS"/>
    <property type="match status" value="1"/>
</dbReference>
<dbReference type="SMART" id="SM00091">
    <property type="entry name" value="PAS"/>
    <property type="match status" value="1"/>
</dbReference>
<dbReference type="PRINTS" id="PR00344">
    <property type="entry name" value="BCTRLSENSOR"/>
</dbReference>